<evidence type="ECO:0000313" key="2">
    <source>
        <dbReference type="Proteomes" id="UP000198945"/>
    </source>
</evidence>
<accession>A0A1G8PFN7</accession>
<gene>
    <name evidence="1" type="ORF">SAMN04515654_11943</name>
</gene>
<dbReference type="AlphaFoldDB" id="A0A1G8PFN7"/>
<protein>
    <submittedName>
        <fullName evidence="1">Uncharacterized protein</fullName>
    </submittedName>
</protein>
<proteinExistence type="predicted"/>
<dbReference type="EMBL" id="FNEH01000019">
    <property type="protein sequence ID" value="SDI91252.1"/>
    <property type="molecule type" value="Genomic_DNA"/>
</dbReference>
<name>A0A1G8PFN7_9FIRM</name>
<organism evidence="1 2">
    <name type="scientific">Halanaerobium congolense</name>
    <dbReference type="NCBI Taxonomy" id="54121"/>
    <lineage>
        <taxon>Bacteria</taxon>
        <taxon>Bacillati</taxon>
        <taxon>Bacillota</taxon>
        <taxon>Clostridia</taxon>
        <taxon>Halanaerobiales</taxon>
        <taxon>Halanaerobiaceae</taxon>
        <taxon>Halanaerobium</taxon>
    </lineage>
</organism>
<sequence>MQFQCKACGSSSASMEWNIATRKHIPKGKDFIPIQSIYDNPDDPVNKNLKWFCPNCSIDKPDVGVKLDEY</sequence>
<dbReference type="Proteomes" id="UP000198945">
    <property type="component" value="Unassembled WGS sequence"/>
</dbReference>
<evidence type="ECO:0000313" key="1">
    <source>
        <dbReference type="EMBL" id="SDI91252.1"/>
    </source>
</evidence>
<dbReference type="RefSeq" id="WP_089717173.1">
    <property type="nucleotide sequence ID" value="NZ_FNEH01000019.1"/>
</dbReference>
<reference evidence="1 2" key="1">
    <citation type="submission" date="2016-10" db="EMBL/GenBank/DDBJ databases">
        <authorList>
            <person name="de Groot N.N."/>
        </authorList>
    </citation>
    <scope>NUCLEOTIDE SEQUENCE [LARGE SCALE GENOMIC DNA]</scope>
    <source>
        <strain evidence="1 2">WG7</strain>
    </source>
</reference>